<dbReference type="GO" id="GO:0071111">
    <property type="term" value="F:cyclic-guanylate-specific phosphodiesterase activity"/>
    <property type="evidence" value="ECO:0007669"/>
    <property type="project" value="UniProtKB-EC"/>
</dbReference>
<dbReference type="FunFam" id="3.20.20.450:FF:000001">
    <property type="entry name" value="Cyclic di-GMP phosphodiesterase yahA"/>
    <property type="match status" value="1"/>
</dbReference>
<dbReference type="InterPro" id="IPR000160">
    <property type="entry name" value="GGDEF_dom"/>
</dbReference>
<dbReference type="InterPro" id="IPR035919">
    <property type="entry name" value="EAL_sf"/>
</dbReference>
<dbReference type="PANTHER" id="PTHR44757:SF2">
    <property type="entry name" value="BIOFILM ARCHITECTURE MAINTENANCE PROTEIN MBAA"/>
    <property type="match status" value="1"/>
</dbReference>
<dbReference type="Gene3D" id="2.10.70.100">
    <property type="match status" value="1"/>
</dbReference>
<feature type="domain" description="PAC" evidence="5">
    <location>
        <begin position="444"/>
        <end position="496"/>
    </location>
</feature>
<evidence type="ECO:0000259" key="5">
    <source>
        <dbReference type="PROSITE" id="PS50113"/>
    </source>
</evidence>
<dbReference type="InterPro" id="IPR035965">
    <property type="entry name" value="PAS-like_dom_sf"/>
</dbReference>
<dbReference type="PROSITE" id="PS50883">
    <property type="entry name" value="EAL"/>
    <property type="match status" value="1"/>
</dbReference>
<feature type="domain" description="PAS" evidence="4">
    <location>
        <begin position="369"/>
        <end position="440"/>
    </location>
</feature>
<proteinExistence type="predicted"/>
<comment type="catalytic activity">
    <reaction evidence="1">
        <text>3',3'-c-di-GMP + H2O = 5'-phosphoguanylyl(3'-&gt;5')guanosine + H(+)</text>
        <dbReference type="Rhea" id="RHEA:24902"/>
        <dbReference type="ChEBI" id="CHEBI:15377"/>
        <dbReference type="ChEBI" id="CHEBI:15378"/>
        <dbReference type="ChEBI" id="CHEBI:58754"/>
        <dbReference type="ChEBI" id="CHEBI:58805"/>
        <dbReference type="EC" id="3.1.4.52"/>
    </reaction>
    <physiologicalReaction direction="left-to-right" evidence="1">
        <dbReference type="Rhea" id="RHEA:24903"/>
    </physiologicalReaction>
</comment>
<dbReference type="eggNOG" id="COG5001">
    <property type="taxonomic scope" value="Bacteria"/>
</dbReference>
<evidence type="ECO:0000259" key="4">
    <source>
        <dbReference type="PROSITE" id="PS50112"/>
    </source>
</evidence>
<dbReference type="AlphaFoldDB" id="A0A1W6SLB5"/>
<dbReference type="InterPro" id="IPR000700">
    <property type="entry name" value="PAS-assoc_C"/>
</dbReference>
<dbReference type="Gene3D" id="3.30.450.20">
    <property type="entry name" value="PAS domain"/>
    <property type="match status" value="2"/>
</dbReference>
<feature type="domain" description="EAL" evidence="6">
    <location>
        <begin position="675"/>
        <end position="929"/>
    </location>
</feature>
<dbReference type="SMART" id="SM00086">
    <property type="entry name" value="PAC"/>
    <property type="match status" value="2"/>
</dbReference>
<dbReference type="Gene3D" id="3.20.20.450">
    <property type="entry name" value="EAL domain"/>
    <property type="match status" value="1"/>
</dbReference>
<reference evidence="8 9" key="1">
    <citation type="journal article" date="2015" name="Int. J. Syst. Evol. Microbiol.">
        <title>Nitrosospira lacus sp. nov., a psychrotolerant, ammonia-oxidizing bacterium from sandy lake sediment.</title>
        <authorList>
            <person name="Urakawa H."/>
            <person name="Garcia J.C."/>
            <person name="Nielsen J.L."/>
            <person name="Le V.Q."/>
            <person name="Kozlowski J.A."/>
            <person name="Stein L.Y."/>
            <person name="Lim C.K."/>
            <person name="Pommerening-Roser A."/>
            <person name="Martens-Habbena W."/>
            <person name="Stahl D.A."/>
            <person name="Klotz M.G."/>
        </authorList>
    </citation>
    <scope>NUCLEOTIDE SEQUENCE [LARGE SCALE GENOMIC DNA]</scope>
    <source>
        <strain evidence="8 9">APG3</strain>
    </source>
</reference>
<dbReference type="PROSITE" id="PS50112">
    <property type="entry name" value="PAS"/>
    <property type="match status" value="2"/>
</dbReference>
<feature type="transmembrane region" description="Helical" evidence="3">
    <location>
        <begin position="58"/>
        <end position="78"/>
    </location>
</feature>
<name>A0A1W6SLB5_9PROT</name>
<dbReference type="FunFam" id="3.30.70.270:FF:000001">
    <property type="entry name" value="Diguanylate cyclase domain protein"/>
    <property type="match status" value="1"/>
</dbReference>
<dbReference type="SUPFAM" id="SSF141868">
    <property type="entry name" value="EAL domain-like"/>
    <property type="match status" value="1"/>
</dbReference>
<dbReference type="NCBIfam" id="TIGR00229">
    <property type="entry name" value="sensory_box"/>
    <property type="match status" value="1"/>
</dbReference>
<feature type="transmembrane region" description="Helical" evidence="3">
    <location>
        <begin position="124"/>
        <end position="141"/>
    </location>
</feature>
<feature type="transmembrane region" description="Helical" evidence="3">
    <location>
        <begin position="148"/>
        <end position="165"/>
    </location>
</feature>
<feature type="transmembrane region" description="Helical" evidence="3">
    <location>
        <begin position="25"/>
        <end position="46"/>
    </location>
</feature>
<evidence type="ECO:0000313" key="9">
    <source>
        <dbReference type="Proteomes" id="UP000012179"/>
    </source>
</evidence>
<keyword evidence="3" id="KW-1133">Transmembrane helix</keyword>
<dbReference type="CDD" id="cd00130">
    <property type="entry name" value="PAS"/>
    <property type="match status" value="2"/>
</dbReference>
<dbReference type="Pfam" id="PF00563">
    <property type="entry name" value="EAL"/>
    <property type="match status" value="1"/>
</dbReference>
<keyword evidence="3" id="KW-0472">Membrane</keyword>
<dbReference type="SMART" id="SM00052">
    <property type="entry name" value="EAL"/>
    <property type="match status" value="1"/>
</dbReference>
<evidence type="ECO:0000256" key="3">
    <source>
        <dbReference type="SAM" id="Phobius"/>
    </source>
</evidence>
<evidence type="ECO:0000256" key="1">
    <source>
        <dbReference type="ARBA" id="ARBA00051114"/>
    </source>
</evidence>
<dbReference type="InterPro" id="IPR013655">
    <property type="entry name" value="PAS_fold_3"/>
</dbReference>
<dbReference type="InterPro" id="IPR029787">
    <property type="entry name" value="Nucleotide_cyclase"/>
</dbReference>
<dbReference type="InterPro" id="IPR000014">
    <property type="entry name" value="PAS"/>
</dbReference>
<gene>
    <name evidence="8" type="ORF">EBAPG3_001730</name>
</gene>
<dbReference type="PROSITE" id="PS50887">
    <property type="entry name" value="GGDEF"/>
    <property type="match status" value="1"/>
</dbReference>
<dbReference type="PANTHER" id="PTHR44757">
    <property type="entry name" value="DIGUANYLATE CYCLASE DGCP"/>
    <property type="match status" value="1"/>
</dbReference>
<organism evidence="8 9">
    <name type="scientific">Nitrosospira lacus</name>
    <dbReference type="NCBI Taxonomy" id="1288494"/>
    <lineage>
        <taxon>Bacteria</taxon>
        <taxon>Pseudomonadati</taxon>
        <taxon>Pseudomonadota</taxon>
        <taxon>Betaproteobacteria</taxon>
        <taxon>Nitrosomonadales</taxon>
        <taxon>Nitrosomonadaceae</taxon>
        <taxon>Nitrosospira</taxon>
    </lineage>
</organism>
<feature type="coiled-coil region" evidence="2">
    <location>
        <begin position="334"/>
        <end position="368"/>
    </location>
</feature>
<dbReference type="InterPro" id="IPR052155">
    <property type="entry name" value="Biofilm_reg_signaling"/>
</dbReference>
<dbReference type="SMART" id="SM00267">
    <property type="entry name" value="GGDEF"/>
    <property type="match status" value="1"/>
</dbReference>
<keyword evidence="9" id="KW-1185">Reference proteome</keyword>
<protein>
    <submittedName>
        <fullName evidence="8">EAL/GGDEF/PAS domain-containing protein</fullName>
    </submittedName>
</protein>
<dbReference type="Pfam" id="PF08447">
    <property type="entry name" value="PAS_3"/>
    <property type="match status" value="2"/>
</dbReference>
<dbReference type="SMART" id="SM00091">
    <property type="entry name" value="PAS"/>
    <property type="match status" value="2"/>
</dbReference>
<dbReference type="Gene3D" id="3.30.70.270">
    <property type="match status" value="1"/>
</dbReference>
<sequence length="930" mass="105661">MIQHKPSSDSNTTQSDALKVEQTRLLYANLPTAIGTSLVLALILVYVQRPVIDHALLFGWLIVMIMVSLYRTILIVLWHGNRESGIYFILRWRLRFRVWVIASGLVWGMSGILLFPAGNMPHQVFLSFVLAGLSAGAVTTLSMDRLSVLSFLPLTLLPLIIRFWMESSEISLSMGVMTALFLVVISQNASRVGRTIHENLSLRIEASAREQRLRHSEESLNQAQQIALLGNFDWNPVSGEMRWSDEHFRLWGLEPHAVIPSYALFSQAIHSDDVAPLEEILQQALRGGRFYDFTYRIRWPDNSEHQIHGRGEVVFDDAGRAVNVTGTVQDVTAHKQVEEALQEGKMRLQQLNQNLEQLVAKRTSALRESEARFRFLFEHMAVGVAQIDTMTGRFVRVNQKYANIIGYTAAEMLALDSQSLTHPDDLKTAVDNMERLKAEEIREFEMEERYFRKDGMVIWVKVTVSPMWVPGTKPDYHIAVIQDITKHKQAEEQVHQLAFYDPLTRLPNRRLFLDRLQQAQVHSTRHKTHCAVLFIDLDNFKTLNDTRGHDIGDLLLIEVAKRLRDNVRSSDTVARLGGDEFVVIIEGLSEDSPGAAAQAKEIGDKFLTSVAQPFKLQEFEYHGSSSIGIRLFHDGETSIDDLLKHADTAMYQAKTAGRNTLCFFDPSMQIALEMRTAMVTELRQALTRQQFKLHYQRQVNAEGSVVGAEVLLRWQHPERGMISPMVFIPIAEETGLIVPLGKWVLQMACAQLKQWEHDPGTRNFQLAVNISARQFRQLDFVDEVLEVLEKSGADPLKLKLELTESLVLQDITHSIEKMETLCSAGIRFSLDDFGTGHSSLTYLKRLPLEQIKIDQSFVSDITTDPSDEVIVRTIIVMSNSLGMEVIAEGVETEEQRDFLARNGCYTYQGYLFGRPMPIEDFQKLISRFQV</sequence>
<dbReference type="GO" id="GO:0071732">
    <property type="term" value="P:cellular response to nitric oxide"/>
    <property type="evidence" value="ECO:0007669"/>
    <property type="project" value="UniProtKB-ARBA"/>
</dbReference>
<dbReference type="PROSITE" id="PS50113">
    <property type="entry name" value="PAC"/>
    <property type="match status" value="2"/>
</dbReference>
<feature type="transmembrane region" description="Helical" evidence="3">
    <location>
        <begin position="98"/>
        <end position="118"/>
    </location>
</feature>
<evidence type="ECO:0000259" key="7">
    <source>
        <dbReference type="PROSITE" id="PS50887"/>
    </source>
</evidence>
<dbReference type="RefSeq" id="WP_004175090.1">
    <property type="nucleotide sequence ID" value="NZ_CP021106.3"/>
</dbReference>
<dbReference type="OrthoDB" id="9813903at2"/>
<keyword evidence="2" id="KW-0175">Coiled coil</keyword>
<dbReference type="Proteomes" id="UP000012179">
    <property type="component" value="Chromosome"/>
</dbReference>
<dbReference type="SUPFAM" id="SSF55785">
    <property type="entry name" value="PYP-like sensor domain (PAS domain)"/>
    <property type="match status" value="2"/>
</dbReference>
<dbReference type="CDD" id="cd01948">
    <property type="entry name" value="EAL"/>
    <property type="match status" value="1"/>
</dbReference>
<dbReference type="InterPro" id="IPR043128">
    <property type="entry name" value="Rev_trsase/Diguanyl_cyclase"/>
</dbReference>
<dbReference type="SUPFAM" id="SSF55073">
    <property type="entry name" value="Nucleotide cyclase"/>
    <property type="match status" value="1"/>
</dbReference>
<dbReference type="KEGG" id="nlc:EBAPG3_001730"/>
<evidence type="ECO:0000259" key="6">
    <source>
        <dbReference type="PROSITE" id="PS50883"/>
    </source>
</evidence>
<keyword evidence="3" id="KW-0812">Transmembrane</keyword>
<dbReference type="InterPro" id="IPR001610">
    <property type="entry name" value="PAC"/>
</dbReference>
<dbReference type="EMBL" id="CP021106">
    <property type="protein sequence ID" value="ARO86601.1"/>
    <property type="molecule type" value="Genomic_DNA"/>
</dbReference>
<evidence type="ECO:0000256" key="2">
    <source>
        <dbReference type="SAM" id="Coils"/>
    </source>
</evidence>
<evidence type="ECO:0000313" key="8">
    <source>
        <dbReference type="EMBL" id="ARO86601.1"/>
    </source>
</evidence>
<dbReference type="Pfam" id="PF00990">
    <property type="entry name" value="GGDEF"/>
    <property type="match status" value="1"/>
</dbReference>
<accession>A0A1W6SLB5</accession>
<feature type="domain" description="GGDEF" evidence="7">
    <location>
        <begin position="528"/>
        <end position="666"/>
    </location>
</feature>
<feature type="domain" description="PAC" evidence="5">
    <location>
        <begin position="291"/>
        <end position="343"/>
    </location>
</feature>
<dbReference type="NCBIfam" id="TIGR00254">
    <property type="entry name" value="GGDEF"/>
    <property type="match status" value="1"/>
</dbReference>
<dbReference type="InterPro" id="IPR001633">
    <property type="entry name" value="EAL_dom"/>
</dbReference>
<dbReference type="CDD" id="cd01949">
    <property type="entry name" value="GGDEF"/>
    <property type="match status" value="1"/>
</dbReference>
<feature type="domain" description="PAS" evidence="4">
    <location>
        <begin position="243"/>
        <end position="288"/>
    </location>
</feature>